<gene>
    <name evidence="2" type="ORF">F2Z09_20675</name>
    <name evidence="1" type="ORF">F2Z22_22440</name>
</gene>
<dbReference type="Proteomes" id="UP000440198">
    <property type="component" value="Unassembled WGS sequence"/>
</dbReference>
<dbReference type="EMBL" id="VWAG01000069">
    <property type="protein sequence ID" value="KAA5252110.1"/>
    <property type="molecule type" value="Genomic_DNA"/>
</dbReference>
<proteinExistence type="predicted"/>
<sequence length="98" mass="11378">MKTGRFCPKCGRMPSKSKIKGYSLQCKSCNEDFYRIEVLTGKQITQKQIAMEKIIEDFLSRIQNETGKYHLTTIECGRCQIRKILYLSGKETDERTGF</sequence>
<evidence type="ECO:0000313" key="4">
    <source>
        <dbReference type="Proteomes" id="UP000440198"/>
    </source>
</evidence>
<keyword evidence="4" id="KW-1185">Reference proteome</keyword>
<comment type="caution">
    <text evidence="1">The sequence shown here is derived from an EMBL/GenBank/DDBJ whole genome shotgun (WGS) entry which is preliminary data.</text>
</comment>
<accession>A0A7J4YHQ9</accession>
<dbReference type="Proteomes" id="UP000421791">
    <property type="component" value="Unassembled WGS sequence"/>
</dbReference>
<evidence type="ECO:0000313" key="1">
    <source>
        <dbReference type="EMBL" id="KAA5225251.1"/>
    </source>
</evidence>
<dbReference type="AlphaFoldDB" id="A0A7J4YHQ9"/>
<protein>
    <submittedName>
        <fullName evidence="1">Uncharacterized protein</fullName>
    </submittedName>
</protein>
<name>A0A7J4YHQ9_9BACE</name>
<dbReference type="EMBL" id="VWAK01000096">
    <property type="protein sequence ID" value="KAA5225251.1"/>
    <property type="molecule type" value="Genomic_DNA"/>
</dbReference>
<reference evidence="3 4" key="1">
    <citation type="journal article" date="2019" name="Nat. Med.">
        <title>A library of human gut bacterial isolates paired with longitudinal multiomics data enables mechanistic microbiome research.</title>
        <authorList>
            <person name="Poyet M."/>
            <person name="Groussin M."/>
            <person name="Gibbons S.M."/>
            <person name="Avila-Pacheco J."/>
            <person name="Jiang X."/>
            <person name="Kearney S.M."/>
            <person name="Perrotta A.R."/>
            <person name="Berdy B."/>
            <person name="Zhao S."/>
            <person name="Lieberman T.D."/>
            <person name="Swanson P.K."/>
            <person name="Smith M."/>
            <person name="Roesemann S."/>
            <person name="Alexander J.E."/>
            <person name="Rich S.A."/>
            <person name="Livny J."/>
            <person name="Vlamakis H."/>
            <person name="Clish C."/>
            <person name="Bullock K."/>
            <person name="Deik A."/>
            <person name="Scott J."/>
            <person name="Pierce K.A."/>
            <person name="Xavier R.J."/>
            <person name="Alm E.J."/>
        </authorList>
    </citation>
    <scope>NUCLEOTIDE SEQUENCE [LARGE SCALE GENOMIC DNA]</scope>
    <source>
        <strain evidence="2 4">BIOML-A2</strain>
        <strain evidence="1 3">BIOML-A6</strain>
    </source>
</reference>
<evidence type="ECO:0000313" key="2">
    <source>
        <dbReference type="EMBL" id="KAA5252110.1"/>
    </source>
</evidence>
<evidence type="ECO:0000313" key="3">
    <source>
        <dbReference type="Proteomes" id="UP000421791"/>
    </source>
</evidence>
<organism evidence="1 3">
    <name type="scientific">Bacteroides finegoldii</name>
    <dbReference type="NCBI Taxonomy" id="338188"/>
    <lineage>
        <taxon>Bacteria</taxon>
        <taxon>Pseudomonadati</taxon>
        <taxon>Bacteroidota</taxon>
        <taxon>Bacteroidia</taxon>
        <taxon>Bacteroidales</taxon>
        <taxon>Bacteroidaceae</taxon>
        <taxon>Bacteroides</taxon>
    </lineage>
</organism>